<comment type="similarity">
    <text evidence="1">Belongs to the WXG100 family.</text>
</comment>
<gene>
    <name evidence="2" type="ORF">F6W96_09820</name>
</gene>
<reference evidence="2 3" key="1">
    <citation type="journal article" date="2019" name="ACS Chem. Biol.">
        <title>Identification and Mobilization of a Cryptic Antibiotic Biosynthesis Gene Locus from a Human-Pathogenic Nocardia Isolate.</title>
        <authorList>
            <person name="Herisse M."/>
            <person name="Ishida K."/>
            <person name="Porter J.L."/>
            <person name="Howden B."/>
            <person name="Hertweck C."/>
            <person name="Stinear T.P."/>
            <person name="Pidot S.J."/>
        </authorList>
    </citation>
    <scope>NUCLEOTIDE SEQUENCE [LARGE SCALE GENOMIC DNA]</scope>
    <source>
        <strain evidence="2 3">AUSMDU00012715</strain>
    </source>
</reference>
<dbReference type="SUPFAM" id="SSF140453">
    <property type="entry name" value="EsxAB dimer-like"/>
    <property type="match status" value="1"/>
</dbReference>
<accession>A0A6G9Z0L1</accession>
<dbReference type="Pfam" id="PF06013">
    <property type="entry name" value="WXG100"/>
    <property type="match status" value="1"/>
</dbReference>
<evidence type="ECO:0000313" key="3">
    <source>
        <dbReference type="Proteomes" id="UP000500953"/>
    </source>
</evidence>
<evidence type="ECO:0000256" key="1">
    <source>
        <dbReference type="RuleBase" id="RU362001"/>
    </source>
</evidence>
<proteinExistence type="inferred from homology"/>
<dbReference type="InterPro" id="IPR010310">
    <property type="entry name" value="T7SS_ESAT-6-like"/>
</dbReference>
<dbReference type="EMBL" id="CP046173">
    <property type="protein sequence ID" value="QIS18543.1"/>
    <property type="molecule type" value="Genomic_DNA"/>
</dbReference>
<sequence length="98" mass="10939">MDSSNYRVDLPGMQTLIDKAVGLEKRIDDRLRDMQKRVTDLHVDWIGQASDAHTQAAAEWAGGAAEMNTALGDLHKALDRARLAYHEAGRTNHGMWPQ</sequence>
<dbReference type="Gene3D" id="1.10.287.1060">
    <property type="entry name" value="ESAT-6-like"/>
    <property type="match status" value="1"/>
</dbReference>
<protein>
    <recommendedName>
        <fullName evidence="1">ESAT-6-like protein</fullName>
    </recommendedName>
</protein>
<dbReference type="InterPro" id="IPR036689">
    <property type="entry name" value="ESAT-6-like_sf"/>
</dbReference>
<dbReference type="Proteomes" id="UP000500953">
    <property type="component" value="Chromosome"/>
</dbReference>
<evidence type="ECO:0000313" key="2">
    <source>
        <dbReference type="EMBL" id="QIS18543.1"/>
    </source>
</evidence>
<name>A0A6G9Z0L1_9NOCA</name>
<organism evidence="2 3">
    <name type="scientific">Nocardia terpenica</name>
    <dbReference type="NCBI Taxonomy" id="455432"/>
    <lineage>
        <taxon>Bacteria</taxon>
        <taxon>Bacillati</taxon>
        <taxon>Actinomycetota</taxon>
        <taxon>Actinomycetes</taxon>
        <taxon>Mycobacteriales</taxon>
        <taxon>Nocardiaceae</taxon>
        <taxon>Nocardia</taxon>
    </lineage>
</organism>
<dbReference type="AlphaFoldDB" id="A0A6G9Z0L1"/>
<dbReference type="NCBIfam" id="TIGR03930">
    <property type="entry name" value="WXG100_ESAT6"/>
    <property type="match status" value="1"/>
</dbReference>
<dbReference type="RefSeq" id="WP_167485868.1">
    <property type="nucleotide sequence ID" value="NZ_CP046173.1"/>
</dbReference>